<dbReference type="AlphaFoldDB" id="A0AAN8B336"/>
<comment type="caution">
    <text evidence="1">The sequence shown here is derived from an EMBL/GenBank/DDBJ whole genome shotgun (WGS) entry which is preliminary data.</text>
</comment>
<dbReference type="EMBL" id="JAULUE010002067">
    <property type="protein sequence ID" value="KAK5877173.1"/>
    <property type="molecule type" value="Genomic_DNA"/>
</dbReference>
<gene>
    <name evidence="1" type="ORF">CesoFtcFv8_026444</name>
</gene>
<evidence type="ECO:0000313" key="2">
    <source>
        <dbReference type="Proteomes" id="UP001335648"/>
    </source>
</evidence>
<evidence type="ECO:0000313" key="1">
    <source>
        <dbReference type="EMBL" id="KAK5877173.1"/>
    </source>
</evidence>
<proteinExistence type="predicted"/>
<accession>A0AAN8B336</accession>
<sequence length="139" mass="15405">MHQAPLAGLDQEHFGLASERRLRSCPEGSRYIFDREGLPINPRYDTLVSVAEKTADEGIAMPRSLSKIGESAASPLLDLDLLQLRKVALRSKAVSARSIWSLVWSVHISTLNPSQLNTFPNLTAVKYNRVRLQPATPGR</sequence>
<reference evidence="1 2" key="1">
    <citation type="journal article" date="2023" name="Mol. Biol. Evol.">
        <title>Genomics of Secondarily Temperate Adaptation in the Only Non-Antarctic Icefish.</title>
        <authorList>
            <person name="Rivera-Colon A.G."/>
            <person name="Rayamajhi N."/>
            <person name="Minhas B.F."/>
            <person name="Madrigal G."/>
            <person name="Bilyk K.T."/>
            <person name="Yoon V."/>
            <person name="Hune M."/>
            <person name="Gregory S."/>
            <person name="Cheng C.H.C."/>
            <person name="Catchen J.M."/>
        </authorList>
    </citation>
    <scope>NUCLEOTIDE SEQUENCE [LARGE SCALE GENOMIC DNA]</scope>
    <source>
        <strain evidence="1">JC2023a</strain>
    </source>
</reference>
<organism evidence="1 2">
    <name type="scientific">Champsocephalus esox</name>
    <name type="common">pike icefish</name>
    <dbReference type="NCBI Taxonomy" id="159716"/>
    <lineage>
        <taxon>Eukaryota</taxon>
        <taxon>Metazoa</taxon>
        <taxon>Chordata</taxon>
        <taxon>Craniata</taxon>
        <taxon>Vertebrata</taxon>
        <taxon>Euteleostomi</taxon>
        <taxon>Actinopterygii</taxon>
        <taxon>Neopterygii</taxon>
        <taxon>Teleostei</taxon>
        <taxon>Neoteleostei</taxon>
        <taxon>Acanthomorphata</taxon>
        <taxon>Eupercaria</taxon>
        <taxon>Perciformes</taxon>
        <taxon>Notothenioidei</taxon>
        <taxon>Channichthyidae</taxon>
        <taxon>Champsocephalus</taxon>
    </lineage>
</organism>
<dbReference type="Proteomes" id="UP001335648">
    <property type="component" value="Unassembled WGS sequence"/>
</dbReference>
<protein>
    <submittedName>
        <fullName evidence="1">Uncharacterized protein</fullName>
    </submittedName>
</protein>
<name>A0AAN8B336_9TELE</name>
<keyword evidence="2" id="KW-1185">Reference proteome</keyword>